<evidence type="ECO:0000256" key="2">
    <source>
        <dbReference type="ARBA" id="ARBA00022801"/>
    </source>
</evidence>
<dbReference type="InterPro" id="IPR054470">
    <property type="entry name" value="FIMAH_dom"/>
</dbReference>
<keyword evidence="4" id="KW-0732">Signal</keyword>
<dbReference type="InterPro" id="IPR008979">
    <property type="entry name" value="Galactose-bd-like_sf"/>
</dbReference>
<name>A0ABV9P0T9_9BACI</name>
<dbReference type="InterPro" id="IPR013320">
    <property type="entry name" value="ConA-like_dom_sf"/>
</dbReference>
<dbReference type="Pfam" id="PF00722">
    <property type="entry name" value="Glyco_hydro_16"/>
    <property type="match status" value="1"/>
</dbReference>
<evidence type="ECO:0000256" key="4">
    <source>
        <dbReference type="SAM" id="SignalP"/>
    </source>
</evidence>
<sequence>MKKGLVFTAAAGLAGAALLALPQEGKADKEDWSLIWEDKFEGDTLNEDNWTIDIGNGFEDANGNWVPGWGNEELQSYQEDNVTVEDGELILEAREETVSDERGTYDYTSGKIHSQGKFSQKYGRFEAKMKLPEGQGYWPAFWMMPEDDVYGGWAASGEIDIMEAAGGRTNKIGGAIHYGGEWPQNTYTARDYYFPEGTDITDYNEYAVEWEPGEIRWYVNDELYQTLNNWSSVGAGNAEKFSYPAPFDQEFHLILNLAVGGWYGGDPDETTEFEGQVKVDYVRAYELTGRDYMEPVEPEFEPEELPEGAKEAIDGNYIYDTSFAEPFRTISTNAELETEWTKDYWNFVKLGEFNGDGSVTAEEVDGESFARASITSGGSQPYSVQLIQNVTLAEGRWYELSFDAFAAADRTMNVKIGGGPERGYTAYSPARDFALTTEKQRYTMAFQMQHESDALARLEYNLGLNTSDVWIGNPVLKEIDAADPYDEMAPKQPLANGNLIHNGTFDQGRMDRMTHWLLDTEGAEAQASVDANRRELDLQIADGGTEPEAVQLSQYGLSLQQNAEYILSFDARADEERELTAALMSKDGSEEYGRTTLELGTGMATHEAVFSMEGETNPEGRLVFLAGGADTDITLDNVSLMGEGMALPLDELTMEERFPLLNGFFLRGTEGWTTHVQGDYGDSSSAGSFAAADGTGVFTVEHTGANPWDVLLAQEELKVLQGQEYTIQFDARSSLDRSIGVIAENSSYERSFDEKAELTNDWQTYTYTFTQGSDGELGLKFLLGTLEGSDAISEAHDVEFTNVYFEVSGAREQLSPLRNGSFESGFDGWNTHLQGDFDGDSAASFTADDGEARIDVSNTGTNPWDIQLFQPDLELKDDVSYTLQFDAASTVDRKLEVAMDAGEAGGYYRFGEDVVELTNEMQTYTLDFTMTDDSNLLLIFMMGAVDGTVISEGHTITVDNVALINQDAAAFFDARNGKPETEEPAEPAEPEEPEVPADWKADIAALQEQTAAYAEDGAVTGPLRNQLANTVRQALHHAEADRTDQAVSFIERFAERLHSNLGERHVEPEAKEALLEQIDVILEQN</sequence>
<dbReference type="InterPro" id="IPR050546">
    <property type="entry name" value="Glycosyl_Hydrlase_16"/>
</dbReference>
<evidence type="ECO:0000256" key="3">
    <source>
        <dbReference type="SAM" id="MobiDB-lite"/>
    </source>
</evidence>
<protein>
    <submittedName>
        <fullName evidence="6">Carbohydrate binding domain-containing protein</fullName>
    </submittedName>
</protein>
<dbReference type="Pfam" id="PF02018">
    <property type="entry name" value="CBM_4_9"/>
    <property type="match status" value="4"/>
</dbReference>
<feature type="region of interest" description="Disordered" evidence="3">
    <location>
        <begin position="976"/>
        <end position="995"/>
    </location>
</feature>
<proteinExistence type="inferred from homology"/>
<accession>A0ABV9P0T9</accession>
<dbReference type="PANTHER" id="PTHR10963">
    <property type="entry name" value="GLYCOSYL HYDROLASE-RELATED"/>
    <property type="match status" value="1"/>
</dbReference>
<feature type="compositionally biased region" description="Acidic residues" evidence="3">
    <location>
        <begin position="982"/>
        <end position="995"/>
    </location>
</feature>
<dbReference type="InterPro" id="IPR003305">
    <property type="entry name" value="CenC_carb-bd"/>
</dbReference>
<dbReference type="CDD" id="cd08023">
    <property type="entry name" value="GH16_laminarinase_like"/>
    <property type="match status" value="1"/>
</dbReference>
<dbReference type="Pfam" id="PF22888">
    <property type="entry name" value="FIMAH"/>
    <property type="match status" value="1"/>
</dbReference>
<gene>
    <name evidence="6" type="ORF">ACFO4L_15045</name>
</gene>
<evidence type="ECO:0000313" key="7">
    <source>
        <dbReference type="Proteomes" id="UP001595896"/>
    </source>
</evidence>
<feature type="signal peptide" evidence="4">
    <location>
        <begin position="1"/>
        <end position="22"/>
    </location>
</feature>
<evidence type="ECO:0000313" key="6">
    <source>
        <dbReference type="EMBL" id="MFC4737895.1"/>
    </source>
</evidence>
<dbReference type="InterPro" id="IPR000757">
    <property type="entry name" value="Beta-glucanase-like"/>
</dbReference>
<feature type="domain" description="GH16" evidence="5">
    <location>
        <begin position="30"/>
        <end position="290"/>
    </location>
</feature>
<dbReference type="EMBL" id="JBHSGK010000020">
    <property type="protein sequence ID" value="MFC4737895.1"/>
    <property type="molecule type" value="Genomic_DNA"/>
</dbReference>
<dbReference type="PANTHER" id="PTHR10963:SF55">
    <property type="entry name" value="GLYCOSIDE HYDROLASE FAMILY 16 PROTEIN"/>
    <property type="match status" value="1"/>
</dbReference>
<keyword evidence="7" id="KW-1185">Reference proteome</keyword>
<dbReference type="RefSeq" id="WP_377910487.1">
    <property type="nucleotide sequence ID" value="NZ_JBHSGK010000020.1"/>
</dbReference>
<feature type="chain" id="PRO_5046752847" evidence="4">
    <location>
        <begin position="23"/>
        <end position="1085"/>
    </location>
</feature>
<dbReference type="SUPFAM" id="SSF49899">
    <property type="entry name" value="Concanavalin A-like lectins/glucanases"/>
    <property type="match status" value="1"/>
</dbReference>
<reference evidence="7" key="1">
    <citation type="journal article" date="2019" name="Int. J. Syst. Evol. Microbiol.">
        <title>The Global Catalogue of Microorganisms (GCM) 10K type strain sequencing project: providing services to taxonomists for standard genome sequencing and annotation.</title>
        <authorList>
            <consortium name="The Broad Institute Genomics Platform"/>
            <consortium name="The Broad Institute Genome Sequencing Center for Infectious Disease"/>
            <person name="Wu L."/>
            <person name="Ma J."/>
        </authorList>
    </citation>
    <scope>NUCLEOTIDE SEQUENCE [LARGE SCALE GENOMIC DNA]</scope>
    <source>
        <strain evidence="7">JCM 12165</strain>
    </source>
</reference>
<organism evidence="6 7">
    <name type="scientific">Bacillus daqingensis</name>
    <dbReference type="NCBI Taxonomy" id="872396"/>
    <lineage>
        <taxon>Bacteria</taxon>
        <taxon>Bacillati</taxon>
        <taxon>Bacillota</taxon>
        <taxon>Bacilli</taxon>
        <taxon>Bacillales</taxon>
        <taxon>Bacillaceae</taxon>
        <taxon>Bacillus</taxon>
    </lineage>
</organism>
<comment type="caution">
    <text evidence="6">The sequence shown here is derived from an EMBL/GenBank/DDBJ whole genome shotgun (WGS) entry which is preliminary data.</text>
</comment>
<keyword evidence="2" id="KW-0378">Hydrolase</keyword>
<comment type="similarity">
    <text evidence="1">Belongs to the glycosyl hydrolase 16 family.</text>
</comment>
<evidence type="ECO:0000256" key="1">
    <source>
        <dbReference type="ARBA" id="ARBA00006865"/>
    </source>
</evidence>
<dbReference type="PROSITE" id="PS51762">
    <property type="entry name" value="GH16_2"/>
    <property type="match status" value="1"/>
</dbReference>
<dbReference type="Proteomes" id="UP001595896">
    <property type="component" value="Unassembled WGS sequence"/>
</dbReference>
<evidence type="ECO:0000259" key="5">
    <source>
        <dbReference type="PROSITE" id="PS51762"/>
    </source>
</evidence>
<dbReference type="Gene3D" id="2.60.120.260">
    <property type="entry name" value="Galactose-binding domain-like"/>
    <property type="match status" value="4"/>
</dbReference>
<dbReference type="Gene3D" id="2.60.120.200">
    <property type="match status" value="1"/>
</dbReference>
<dbReference type="SUPFAM" id="SSF49785">
    <property type="entry name" value="Galactose-binding domain-like"/>
    <property type="match status" value="4"/>
</dbReference>